<proteinExistence type="predicted"/>
<protein>
    <recommendedName>
        <fullName evidence="3">Peptidase C39-like domain-containing protein</fullName>
    </recommendedName>
</protein>
<gene>
    <name evidence="4" type="ORF">DMP08_01770</name>
</gene>
<evidence type="ECO:0000256" key="1">
    <source>
        <dbReference type="SAM" id="MobiDB-lite"/>
    </source>
</evidence>
<feature type="compositionally biased region" description="Basic and acidic residues" evidence="1">
    <location>
        <begin position="1"/>
        <end position="34"/>
    </location>
</feature>
<sequence>MTDEEARERARKRLEERTARRDAGEAHSRAHREASPSGGSRRSGHPGAAGRHHWDARPADFLFAIGQAVSSVVRALGPKRLAIGLAIVFLAVLAAAGVRSCASCAAERSEPASDPVSEAQQPPEDPVDQAALSAILGDDLTAQLVKAAETSDDAAWIAAHPQAFAVDGEAVQYKLLKLAATEPEAVPFVRLFPDSYPAEEAGSCDEARKGEVPRLYQWDRRWGFTVYSSTTFALTGCCPTALSMVYQGLTGKSDLSPYDMGVRAKQGGYMAAFDGTDSSFLANEAASLGLSCTPIGVDAASLRATLQGGAVVICNVGPGDFTDNGHFFVITGLADDGTLKVNDPYSAERSNRTWNIDQVIGQAKALWAYRPAQG</sequence>
<keyword evidence="2" id="KW-1133">Transmembrane helix</keyword>
<accession>A0A3N0BJ95</accession>
<keyword evidence="2" id="KW-0472">Membrane</keyword>
<dbReference type="OrthoDB" id="3186156at2"/>
<dbReference type="Proteomes" id="UP000278632">
    <property type="component" value="Unassembled WGS sequence"/>
</dbReference>
<feature type="region of interest" description="Disordered" evidence="1">
    <location>
        <begin position="1"/>
        <end position="53"/>
    </location>
</feature>
<dbReference type="InterPro" id="IPR039564">
    <property type="entry name" value="Peptidase_C39-like"/>
</dbReference>
<evidence type="ECO:0000313" key="4">
    <source>
        <dbReference type="EMBL" id="RNL48366.1"/>
    </source>
</evidence>
<dbReference type="EMBL" id="QICD01000002">
    <property type="protein sequence ID" value="RNL48366.1"/>
    <property type="molecule type" value="Genomic_DNA"/>
</dbReference>
<evidence type="ECO:0000313" key="5">
    <source>
        <dbReference type="Proteomes" id="UP000278632"/>
    </source>
</evidence>
<reference evidence="5" key="1">
    <citation type="submission" date="2018-05" db="EMBL/GenBank/DDBJ databases">
        <title>Genome Sequencing of selected type strains of the family Eggerthellaceae.</title>
        <authorList>
            <person name="Danylec N."/>
            <person name="Stoll D.A."/>
            <person name="Doetsch A."/>
            <person name="Huch M."/>
        </authorList>
    </citation>
    <scope>NUCLEOTIDE SEQUENCE [LARGE SCALE GENOMIC DNA]</scope>
    <source>
        <strain evidence="5">DSM 16106</strain>
    </source>
</reference>
<evidence type="ECO:0000256" key="2">
    <source>
        <dbReference type="SAM" id="Phobius"/>
    </source>
</evidence>
<dbReference type="AlphaFoldDB" id="A0A3N0BJ95"/>
<dbReference type="Pfam" id="PF13529">
    <property type="entry name" value="Peptidase_C39_2"/>
    <property type="match status" value="1"/>
</dbReference>
<dbReference type="Gene3D" id="3.90.70.10">
    <property type="entry name" value="Cysteine proteinases"/>
    <property type="match status" value="1"/>
</dbReference>
<feature type="transmembrane region" description="Helical" evidence="2">
    <location>
        <begin position="81"/>
        <end position="98"/>
    </location>
</feature>
<organism evidence="4 5">
    <name type="scientific">Paraeggerthella hongkongensis</name>
    <dbReference type="NCBI Taxonomy" id="230658"/>
    <lineage>
        <taxon>Bacteria</taxon>
        <taxon>Bacillati</taxon>
        <taxon>Actinomycetota</taxon>
        <taxon>Coriobacteriia</taxon>
        <taxon>Eggerthellales</taxon>
        <taxon>Eggerthellaceae</taxon>
        <taxon>Paraeggerthella</taxon>
    </lineage>
</organism>
<comment type="caution">
    <text evidence="4">The sequence shown here is derived from an EMBL/GenBank/DDBJ whole genome shotgun (WGS) entry which is preliminary data.</text>
</comment>
<keyword evidence="5" id="KW-1185">Reference proteome</keyword>
<feature type="compositionally biased region" description="Low complexity" evidence="1">
    <location>
        <begin position="35"/>
        <end position="49"/>
    </location>
</feature>
<evidence type="ECO:0000259" key="3">
    <source>
        <dbReference type="Pfam" id="PF13529"/>
    </source>
</evidence>
<feature type="domain" description="Peptidase C39-like" evidence="3">
    <location>
        <begin position="211"/>
        <end position="345"/>
    </location>
</feature>
<keyword evidence="2" id="KW-0812">Transmembrane</keyword>
<name>A0A3N0BJ95_9ACTN</name>
<dbReference type="RefSeq" id="WP_123191290.1">
    <property type="nucleotide sequence ID" value="NZ_QICD01000002.1"/>
</dbReference>